<name>A0A2S9X596_9NEIS</name>
<reference evidence="1 2" key="1">
    <citation type="submission" date="2017-01" db="EMBL/GenBank/DDBJ databases">
        <title>New insights into the genetic diversity of Chromobacterium isolated from tropical freshwater lake.</title>
        <authorList>
            <person name="Santos A.B."/>
            <person name="Nascimento A.M."/>
            <person name="Da Silva P.C."/>
        </authorList>
    </citation>
    <scope>NUCLEOTIDE SEQUENCE [LARGE SCALE GENOMIC DNA]</scope>
    <source>
        <strain evidence="1 2">56AF</strain>
    </source>
</reference>
<proteinExistence type="predicted"/>
<dbReference type="EMBL" id="MTBD01000024">
    <property type="protein sequence ID" value="PRP70890.1"/>
    <property type="molecule type" value="Genomic_DNA"/>
</dbReference>
<dbReference type="Proteomes" id="UP000239469">
    <property type="component" value="Unassembled WGS sequence"/>
</dbReference>
<protein>
    <submittedName>
        <fullName evidence="1">Uncharacterized protein</fullName>
    </submittedName>
</protein>
<accession>A0A2S9X596</accession>
<gene>
    <name evidence="1" type="ORF">BUE93_09525</name>
</gene>
<dbReference type="AlphaFoldDB" id="A0A2S9X596"/>
<dbReference type="RefSeq" id="WP_106076653.1">
    <property type="nucleotide sequence ID" value="NZ_MTBD01000024.1"/>
</dbReference>
<dbReference type="OrthoDB" id="6696432at2"/>
<evidence type="ECO:0000313" key="1">
    <source>
        <dbReference type="EMBL" id="PRP70890.1"/>
    </source>
</evidence>
<evidence type="ECO:0000313" key="2">
    <source>
        <dbReference type="Proteomes" id="UP000239469"/>
    </source>
</evidence>
<organism evidence="1 2">
    <name type="scientific">Chromobacterium amazonense</name>
    <dbReference type="NCBI Taxonomy" id="1382803"/>
    <lineage>
        <taxon>Bacteria</taxon>
        <taxon>Pseudomonadati</taxon>
        <taxon>Pseudomonadota</taxon>
        <taxon>Betaproteobacteria</taxon>
        <taxon>Neisseriales</taxon>
        <taxon>Chromobacteriaceae</taxon>
        <taxon>Chromobacterium</taxon>
    </lineage>
</organism>
<sequence length="379" mass="40649">MAKLPVKVYSSTDAGAPAWNDAPGSVLAILESCLVTGFNLRPCRAVSWANGVATISLDQGHGYKWPDVVELRDAVPSDANGEYRVNEAGADFIKVDCPVTITTVSAASLRRAPLGFSKPFAAGNVGVFQSQMVGGSGACLRVDDSNTQSDYRTLFTLIKAYEKMTSIDEGSGKFVDGGLTKICRDEGTPTLPWILIGDAGAFYLFCDYRGANNTIKSRSCFFFGDPVYATPPLIPAAICVSRTDLARNASAWHLTTHCRYFNGGFYGTKMSRSIDDVSVNGSPIVLSRLINTLNIKILCGNSSQNAAVLIPDPIAANGFYIGTSPGARLSTYKFQDLSYLENRYLAVQCICDNDQADSLGNADASVVSSVMMDVLGPWR</sequence>
<comment type="caution">
    <text evidence="1">The sequence shown here is derived from an EMBL/GenBank/DDBJ whole genome shotgun (WGS) entry which is preliminary data.</text>
</comment>